<dbReference type="AlphaFoldDB" id="A0A8H7WK72"/>
<protein>
    <recommendedName>
        <fullName evidence="2">Zn(2)-C6 fungal-type domain-containing protein</fullName>
    </recommendedName>
</protein>
<keyword evidence="4" id="KW-1185">Reference proteome</keyword>
<comment type="caution">
    <text evidence="3">The sequence shown here is derived from an EMBL/GenBank/DDBJ whole genome shotgun (WGS) entry which is preliminary data.</text>
</comment>
<dbReference type="InterPro" id="IPR001138">
    <property type="entry name" value="Zn2Cys6_DnaBD"/>
</dbReference>
<evidence type="ECO:0000259" key="2">
    <source>
        <dbReference type="PROSITE" id="PS50048"/>
    </source>
</evidence>
<proteinExistence type="predicted"/>
<gene>
    <name evidence="3" type="ORF">IFR04_000457</name>
</gene>
<keyword evidence="1" id="KW-0539">Nucleus</keyword>
<name>A0A8H7WK72_9HELO</name>
<dbReference type="OrthoDB" id="416217at2759"/>
<dbReference type="SMART" id="SM00066">
    <property type="entry name" value="GAL4"/>
    <property type="match status" value="1"/>
</dbReference>
<dbReference type="EMBL" id="JAFJYH010000003">
    <property type="protein sequence ID" value="KAG4426274.1"/>
    <property type="molecule type" value="Genomic_DNA"/>
</dbReference>
<dbReference type="InterPro" id="IPR036864">
    <property type="entry name" value="Zn2-C6_fun-type_DNA-bd_sf"/>
</dbReference>
<evidence type="ECO:0000256" key="1">
    <source>
        <dbReference type="ARBA" id="ARBA00023242"/>
    </source>
</evidence>
<dbReference type="Proteomes" id="UP000664132">
    <property type="component" value="Unassembled WGS sequence"/>
</dbReference>
<dbReference type="GO" id="GO:0008270">
    <property type="term" value="F:zinc ion binding"/>
    <property type="evidence" value="ECO:0007669"/>
    <property type="project" value="InterPro"/>
</dbReference>
<evidence type="ECO:0000313" key="4">
    <source>
        <dbReference type="Proteomes" id="UP000664132"/>
    </source>
</evidence>
<dbReference type="PRINTS" id="PR00755">
    <property type="entry name" value="AFLATOXINBRP"/>
</dbReference>
<dbReference type="PROSITE" id="PS00463">
    <property type="entry name" value="ZN2_CY6_FUNGAL_1"/>
    <property type="match status" value="1"/>
</dbReference>
<reference evidence="3" key="1">
    <citation type="submission" date="2021-02" db="EMBL/GenBank/DDBJ databases">
        <title>Genome sequence Cadophora malorum strain M34.</title>
        <authorList>
            <person name="Stefanovic E."/>
            <person name="Vu D."/>
            <person name="Scully C."/>
            <person name="Dijksterhuis J."/>
            <person name="Roader J."/>
            <person name="Houbraken J."/>
        </authorList>
    </citation>
    <scope>NUCLEOTIDE SEQUENCE</scope>
    <source>
        <strain evidence="3">M34</strain>
    </source>
</reference>
<dbReference type="InterPro" id="IPR053157">
    <property type="entry name" value="Sterol_Uptake_Regulator"/>
</dbReference>
<organism evidence="3 4">
    <name type="scientific">Cadophora malorum</name>
    <dbReference type="NCBI Taxonomy" id="108018"/>
    <lineage>
        <taxon>Eukaryota</taxon>
        <taxon>Fungi</taxon>
        <taxon>Dikarya</taxon>
        <taxon>Ascomycota</taxon>
        <taxon>Pezizomycotina</taxon>
        <taxon>Leotiomycetes</taxon>
        <taxon>Helotiales</taxon>
        <taxon>Ploettnerulaceae</taxon>
        <taxon>Cadophora</taxon>
    </lineage>
</organism>
<dbReference type="Pfam" id="PF00172">
    <property type="entry name" value="Zn_clus"/>
    <property type="match status" value="1"/>
</dbReference>
<dbReference type="PANTHER" id="PTHR47784:SF5">
    <property type="entry name" value="STEROL UPTAKE CONTROL PROTEIN 2"/>
    <property type="match status" value="1"/>
</dbReference>
<accession>A0A8H7WK72</accession>
<sequence length="402" mass="45950">MSRPFRETSNEPSMILQHARRISRAGCMVCKRRKVKCGEEKPSCLNCIKHSAACQYKKTPPSSRRCSTPLNCPEVNRDYSLTNFSIATAVSLNKANCNQIPNFNLFDLEMLHTYSNLTHLSVSHKPAKRAMWKIKIPKIGFSYMFVMRGLLSLSALQLRHLCNEKDKKDIYAQKDIYAHYAERQYHTALQEAAGQLCKITSDNCSALLLFEIINHIHKFAQTGSFTKPEVEEPQDVSWLFTLRGLNTITFTSYNSLCAGPVAPMLRGGDDRENLWQQTGVKHLDDLRKAVSARTHDSNEAVVYDSTITELEKSFNSMDRAPSGKCEPSDLFLWIFGTPREFHSLLKAQRQEALVILGYGCVLFKKVDLFWWLEGWGMRLIAQVHGLLDAEHRPLIQWPMEQM</sequence>
<evidence type="ECO:0000313" key="3">
    <source>
        <dbReference type="EMBL" id="KAG4426274.1"/>
    </source>
</evidence>
<dbReference type="CDD" id="cd00067">
    <property type="entry name" value="GAL4"/>
    <property type="match status" value="1"/>
</dbReference>
<dbReference type="PANTHER" id="PTHR47784">
    <property type="entry name" value="STEROL UPTAKE CONTROL PROTEIN 2"/>
    <property type="match status" value="1"/>
</dbReference>
<feature type="domain" description="Zn(2)-C6 fungal-type" evidence="2">
    <location>
        <begin position="26"/>
        <end position="56"/>
    </location>
</feature>
<dbReference type="Gene3D" id="4.10.240.10">
    <property type="entry name" value="Zn(2)-C6 fungal-type DNA-binding domain"/>
    <property type="match status" value="1"/>
</dbReference>
<dbReference type="SUPFAM" id="SSF57701">
    <property type="entry name" value="Zn2/Cys6 DNA-binding domain"/>
    <property type="match status" value="1"/>
</dbReference>
<dbReference type="PROSITE" id="PS50048">
    <property type="entry name" value="ZN2_CY6_FUNGAL_2"/>
    <property type="match status" value="1"/>
</dbReference>
<dbReference type="GO" id="GO:0001228">
    <property type="term" value="F:DNA-binding transcription activator activity, RNA polymerase II-specific"/>
    <property type="evidence" value="ECO:0007669"/>
    <property type="project" value="TreeGrafter"/>
</dbReference>